<evidence type="ECO:0000313" key="4">
    <source>
        <dbReference type="Proteomes" id="UP000307541"/>
    </source>
</evidence>
<protein>
    <submittedName>
        <fullName evidence="3">Tetratricopeptide repeat protein</fullName>
    </submittedName>
</protein>
<dbReference type="SUPFAM" id="SSF48452">
    <property type="entry name" value="TPR-like"/>
    <property type="match status" value="1"/>
</dbReference>
<dbReference type="Proteomes" id="UP000307541">
    <property type="component" value="Unassembled WGS sequence"/>
</dbReference>
<reference evidence="3 4" key="1">
    <citation type="submission" date="2018-10" db="EMBL/GenBank/DDBJ databases">
        <title>Pseudomonas leptonychotis sp. nov., isolated from Weddell seals in Antarctica.</title>
        <authorList>
            <person name="Novakova D."/>
            <person name="Svec P."/>
            <person name="Kralova S."/>
            <person name="Kristofova L."/>
            <person name="Zeman M."/>
            <person name="Pantucek R."/>
            <person name="Maslanova I."/>
            <person name="Sedlacek I."/>
        </authorList>
    </citation>
    <scope>NUCLEOTIDE SEQUENCE [LARGE SCALE GENOMIC DNA]</scope>
    <source>
        <strain evidence="3 4">CCM 8849</strain>
    </source>
</reference>
<dbReference type="Gene3D" id="1.25.40.10">
    <property type="entry name" value="Tetratricopeptide repeat domain"/>
    <property type="match status" value="1"/>
</dbReference>
<name>A0A4V6U4M8_9PSED</name>
<comment type="caution">
    <text evidence="3">The sequence shown here is derived from an EMBL/GenBank/DDBJ whole genome shotgun (WGS) entry which is preliminary data.</text>
</comment>
<organism evidence="3 4">
    <name type="scientific">Pseudomonas leptonychotis</name>
    <dbReference type="NCBI Taxonomy" id="2448482"/>
    <lineage>
        <taxon>Bacteria</taxon>
        <taxon>Pseudomonadati</taxon>
        <taxon>Pseudomonadota</taxon>
        <taxon>Gammaproteobacteria</taxon>
        <taxon>Pseudomonadales</taxon>
        <taxon>Pseudomonadaceae</taxon>
        <taxon>Pseudomonas</taxon>
    </lineage>
</organism>
<dbReference type="EMBL" id="RFLV01000001">
    <property type="protein sequence ID" value="TIH10254.1"/>
    <property type="molecule type" value="Genomic_DNA"/>
</dbReference>
<dbReference type="SMART" id="SM00028">
    <property type="entry name" value="TPR"/>
    <property type="match status" value="2"/>
</dbReference>
<keyword evidence="1" id="KW-0802">TPR repeat</keyword>
<proteinExistence type="predicted"/>
<feature type="compositionally biased region" description="Basic residues" evidence="2">
    <location>
        <begin position="16"/>
        <end position="29"/>
    </location>
</feature>
<sequence>MAHESVLASQKCDRAGRRRMPTARPHHRRSDSMRVLSIALLALCLSGCAGLQPKNQIIELQQQADAAYAQANYAQASELYRRLTEKLPTDAGVRYQLGNSLARNGDNTGAIASYRDALVRDPQHARSWHNLLQVQLREATLTAAEMQRYLNTQTPYAEQALGRAEQLLELFPETE</sequence>
<feature type="region of interest" description="Disordered" evidence="2">
    <location>
        <begin position="1"/>
        <end position="29"/>
    </location>
</feature>
<accession>A0A4V6U4M8</accession>
<dbReference type="AlphaFoldDB" id="A0A4V6U4M8"/>
<feature type="repeat" description="TPR" evidence="1">
    <location>
        <begin position="91"/>
        <end position="124"/>
    </location>
</feature>
<dbReference type="OrthoDB" id="9807628at2"/>
<dbReference type="InterPro" id="IPR019734">
    <property type="entry name" value="TPR_rpt"/>
</dbReference>
<gene>
    <name evidence="3" type="ORF">D8779_06065</name>
</gene>
<evidence type="ECO:0000256" key="1">
    <source>
        <dbReference type="PROSITE-ProRule" id="PRU00339"/>
    </source>
</evidence>
<dbReference type="InterPro" id="IPR011990">
    <property type="entry name" value="TPR-like_helical_dom_sf"/>
</dbReference>
<evidence type="ECO:0000256" key="2">
    <source>
        <dbReference type="SAM" id="MobiDB-lite"/>
    </source>
</evidence>
<dbReference type="Pfam" id="PF13432">
    <property type="entry name" value="TPR_16"/>
    <property type="match status" value="1"/>
</dbReference>
<keyword evidence="4" id="KW-1185">Reference proteome</keyword>
<evidence type="ECO:0000313" key="3">
    <source>
        <dbReference type="EMBL" id="TIH10254.1"/>
    </source>
</evidence>
<dbReference type="PROSITE" id="PS50005">
    <property type="entry name" value="TPR"/>
    <property type="match status" value="1"/>
</dbReference>